<accession>C5J5L9</accession>
<dbReference type="KEGG" id="mco:MCJ_000670"/>
<comment type="function">
    <text evidence="4">The pyruvate dehydrogenase complex catalyzes the overall conversion of pyruvate to acetyl-CoA and CO(2). It contains multiple copies of three enzymatic components: pyruvate dehydrogenase (E1), dihydrolipoamide acetyltransferase (E2) and lipoamide dehydrogenase (E3).</text>
</comment>
<feature type="domain" description="Dehydrogenase E1 component" evidence="5">
    <location>
        <begin position="56"/>
        <end position="336"/>
    </location>
</feature>
<keyword evidence="2 4" id="KW-0560">Oxidoreductase</keyword>
<evidence type="ECO:0000313" key="7">
    <source>
        <dbReference type="Proteomes" id="UP000001491"/>
    </source>
</evidence>
<dbReference type="PANTHER" id="PTHR43380:SF1">
    <property type="entry name" value="2-OXOISOVALERATE DEHYDROGENASE SUBUNIT ALPHA, MITOCHONDRIAL"/>
    <property type="match status" value="1"/>
</dbReference>
<gene>
    <name evidence="6" type="primary">pdhA</name>
    <name evidence="6" type="ordered locus">MCJ_000670</name>
</gene>
<dbReference type="NCBIfam" id="TIGR03181">
    <property type="entry name" value="PDH_E1_alph_x"/>
    <property type="match status" value="1"/>
</dbReference>
<dbReference type="HOGENOM" id="CLU_029393_1_0_14"/>
<keyword evidence="4 6" id="KW-0670">Pyruvate</keyword>
<dbReference type="InterPro" id="IPR050771">
    <property type="entry name" value="Alpha-ketoacid_DH_E1_comp"/>
</dbReference>
<evidence type="ECO:0000313" key="6">
    <source>
        <dbReference type="EMBL" id="CAT04742.1"/>
    </source>
</evidence>
<dbReference type="GO" id="GO:0009083">
    <property type="term" value="P:branched-chain amino acid catabolic process"/>
    <property type="evidence" value="ECO:0007669"/>
    <property type="project" value="TreeGrafter"/>
</dbReference>
<dbReference type="Pfam" id="PF00676">
    <property type="entry name" value="E1_dh"/>
    <property type="match status" value="1"/>
</dbReference>
<evidence type="ECO:0000256" key="3">
    <source>
        <dbReference type="ARBA" id="ARBA00023052"/>
    </source>
</evidence>
<organism evidence="6 7">
    <name type="scientific">Mesomycoplasma conjunctivae (strain ATCC 25834 / NCTC 10147 / HRC/581)</name>
    <name type="common">Mycoplasma conjunctivae</name>
    <dbReference type="NCBI Taxonomy" id="572263"/>
    <lineage>
        <taxon>Bacteria</taxon>
        <taxon>Bacillati</taxon>
        <taxon>Mycoplasmatota</taxon>
        <taxon>Mycoplasmoidales</taxon>
        <taxon>Metamycoplasmataceae</taxon>
        <taxon>Mesomycoplasma</taxon>
    </lineage>
</organism>
<comment type="catalytic activity">
    <reaction evidence="4">
        <text>N(6)-[(R)-lipoyl]-L-lysyl-[protein] + pyruvate + H(+) = N(6)-[(R)-S(8)-acetyldihydrolipoyl]-L-lysyl-[protein] + CO2</text>
        <dbReference type="Rhea" id="RHEA:19189"/>
        <dbReference type="Rhea" id="RHEA-COMP:10474"/>
        <dbReference type="Rhea" id="RHEA-COMP:10478"/>
        <dbReference type="ChEBI" id="CHEBI:15361"/>
        <dbReference type="ChEBI" id="CHEBI:15378"/>
        <dbReference type="ChEBI" id="CHEBI:16526"/>
        <dbReference type="ChEBI" id="CHEBI:83099"/>
        <dbReference type="ChEBI" id="CHEBI:83111"/>
        <dbReference type="EC" id="1.2.4.1"/>
    </reaction>
</comment>
<dbReference type="SUPFAM" id="SSF52518">
    <property type="entry name" value="Thiamin diphosphate-binding fold (THDP-binding)"/>
    <property type="match status" value="1"/>
</dbReference>
<reference evidence="7" key="1">
    <citation type="journal article" date="2009" name="BMC Bioinformatics">
        <title>The Mycoplasma conjunctivae genome sequencing, annotation and analysis.</title>
        <authorList>
            <person name="Calderon-Copete S.P."/>
            <person name="Wigger G."/>
            <person name="Wunderlin C."/>
            <person name="Schmidheini T."/>
            <person name="Frey J."/>
            <person name="Quail M.A."/>
            <person name="Falquet L."/>
        </authorList>
    </citation>
    <scope>NUCLEOTIDE SEQUENCE [LARGE SCALE GENOMIC DNA]</scope>
    <source>
        <strain evidence="7">ATCC 25834 / NCTC 10147 / HRC/581</strain>
    </source>
</reference>
<proteinExistence type="predicted"/>
<comment type="cofactor">
    <cofactor evidence="1 4">
        <name>thiamine diphosphate</name>
        <dbReference type="ChEBI" id="CHEBI:58937"/>
    </cofactor>
</comment>
<evidence type="ECO:0000256" key="1">
    <source>
        <dbReference type="ARBA" id="ARBA00001964"/>
    </source>
</evidence>
<dbReference type="Gene3D" id="3.40.50.970">
    <property type="match status" value="1"/>
</dbReference>
<dbReference type="eggNOG" id="COG1071">
    <property type="taxonomic scope" value="Bacteria"/>
</dbReference>
<dbReference type="PANTHER" id="PTHR43380">
    <property type="entry name" value="2-OXOISOVALERATE DEHYDROGENASE SUBUNIT ALPHA, MITOCHONDRIAL"/>
    <property type="match status" value="1"/>
</dbReference>
<dbReference type="InterPro" id="IPR017596">
    <property type="entry name" value="PdhA/BkdA"/>
</dbReference>
<evidence type="ECO:0000256" key="2">
    <source>
        <dbReference type="ARBA" id="ARBA00023002"/>
    </source>
</evidence>
<protein>
    <recommendedName>
        <fullName evidence="4">Pyruvate dehydrogenase E1 component subunit alpha</fullName>
        <ecNumber evidence="4">1.2.4.1</ecNumber>
    </recommendedName>
</protein>
<dbReference type="AlphaFoldDB" id="C5J5L9"/>
<dbReference type="Proteomes" id="UP000001491">
    <property type="component" value="Chromosome"/>
</dbReference>
<dbReference type="EMBL" id="FM864216">
    <property type="protein sequence ID" value="CAT04742.1"/>
    <property type="molecule type" value="Genomic_DNA"/>
</dbReference>
<evidence type="ECO:0000256" key="4">
    <source>
        <dbReference type="RuleBase" id="RU366007"/>
    </source>
</evidence>
<dbReference type="InterPro" id="IPR029061">
    <property type="entry name" value="THDP-binding"/>
</dbReference>
<dbReference type="EC" id="1.2.4.1" evidence="4"/>
<comment type="subunit">
    <text evidence="4">Heterodimer of an alpha and a beta chain.</text>
</comment>
<keyword evidence="7" id="KW-1185">Reference proteome</keyword>
<keyword evidence="3 4" id="KW-0786">Thiamine pyrophosphate</keyword>
<evidence type="ECO:0000259" key="5">
    <source>
        <dbReference type="Pfam" id="PF00676"/>
    </source>
</evidence>
<dbReference type="CDD" id="cd02000">
    <property type="entry name" value="TPP_E1_PDC_ADC_BCADC"/>
    <property type="match status" value="1"/>
</dbReference>
<sequence>MSKLRYVNKDTLMTNESEMIRYLDIDGNLLKSTIFGKLDAKKDITLSKNEIKKAYEFMVLSRQQDEYMTQLQRQGRMLTFAPNFGEEALQVAAAMAMKKEDWFVPAFRSNAAMLYLGVPMLNQMQYWNGSEKGNIIPEGVNVLPINIPIGTQFSHAAGIAYASKLTGKNYISVSFIGNGGTAEGEFYEALNMASIWKWPVVFCVNNNQWAISTPNKYENAAPTIAAKALAAGIPGVRVDGNDLLASYEVMKEAAEYARSGNGPVLVEFVTWRQGVHTSSDNPRIYRTLEEEQEKEKWEPMHRIEKYMYDNGIITPSDKEKITADAKEVVKATYEKSLQLGLDSTIDEIFDHTYAELTPELREQKEEAIEFFSKVGK</sequence>
<dbReference type="GO" id="GO:0004739">
    <property type="term" value="F:pyruvate dehydrogenase (acetyl-transferring) activity"/>
    <property type="evidence" value="ECO:0007669"/>
    <property type="project" value="UniProtKB-UniRule"/>
</dbReference>
<dbReference type="InterPro" id="IPR001017">
    <property type="entry name" value="DH_E1"/>
</dbReference>
<name>C5J5L9_MESCH</name>